<protein>
    <submittedName>
        <fullName evidence="1">Uncharacterized protein</fullName>
    </submittedName>
</protein>
<dbReference type="AlphaFoldDB" id="I3SEU8"/>
<proteinExistence type="evidence at transcript level"/>
<dbReference type="EMBL" id="BT138995">
    <property type="protein sequence ID" value="AFK38790.1"/>
    <property type="molecule type" value="mRNA"/>
</dbReference>
<organism evidence="1">
    <name type="scientific">Medicago truncatula</name>
    <name type="common">Barrel medic</name>
    <name type="synonym">Medicago tribuloides</name>
    <dbReference type="NCBI Taxonomy" id="3880"/>
    <lineage>
        <taxon>Eukaryota</taxon>
        <taxon>Viridiplantae</taxon>
        <taxon>Streptophyta</taxon>
        <taxon>Embryophyta</taxon>
        <taxon>Tracheophyta</taxon>
        <taxon>Spermatophyta</taxon>
        <taxon>Magnoliopsida</taxon>
        <taxon>eudicotyledons</taxon>
        <taxon>Gunneridae</taxon>
        <taxon>Pentapetalae</taxon>
        <taxon>rosids</taxon>
        <taxon>fabids</taxon>
        <taxon>Fabales</taxon>
        <taxon>Fabaceae</taxon>
        <taxon>Papilionoideae</taxon>
        <taxon>50 kb inversion clade</taxon>
        <taxon>NPAAA clade</taxon>
        <taxon>Hologalegina</taxon>
        <taxon>IRL clade</taxon>
        <taxon>Trifolieae</taxon>
        <taxon>Medicago</taxon>
    </lineage>
</organism>
<name>I3SEU8_MEDTR</name>
<sequence length="135" mass="15089">MGSRSSICNGNLNLDARFDGDRGNLFNNIWGTVEVDDSLVHTEFKSIPGVGTFSTRGLPSSDMKNLSRHPNRTLHSKMLILSTTNQIGTNLLEIFDMLGGRGDPNLMDLFLRFLQTRLGGFHCSVRHFVCSEYTH</sequence>
<accession>I3SEU8</accession>
<evidence type="ECO:0000313" key="1">
    <source>
        <dbReference type="EMBL" id="AFK38790.1"/>
    </source>
</evidence>
<reference evidence="1" key="1">
    <citation type="submission" date="2012-05" db="EMBL/GenBank/DDBJ databases">
        <authorList>
            <person name="Krishnakumar V."/>
            <person name="Cheung F."/>
            <person name="Xiao Y."/>
            <person name="Chan A."/>
            <person name="Moskal W.A."/>
            <person name="Town C.D."/>
        </authorList>
    </citation>
    <scope>NUCLEOTIDE SEQUENCE</scope>
</reference>